<proteinExistence type="predicted"/>
<dbReference type="AlphaFoldDB" id="A0A834LTJ6"/>
<dbReference type="Proteomes" id="UP000626092">
    <property type="component" value="Unassembled WGS sequence"/>
</dbReference>
<reference evidence="1" key="1">
    <citation type="submission" date="2019-11" db="EMBL/GenBank/DDBJ databases">
        <authorList>
            <person name="Liu Y."/>
            <person name="Hou J."/>
            <person name="Li T.-Q."/>
            <person name="Guan C.-H."/>
            <person name="Wu X."/>
            <person name="Wu H.-Z."/>
            <person name="Ling F."/>
            <person name="Zhang R."/>
            <person name="Shi X.-G."/>
            <person name="Ren J.-P."/>
            <person name="Chen E.-F."/>
            <person name="Sun J.-M."/>
        </authorList>
    </citation>
    <scope>NUCLEOTIDE SEQUENCE</scope>
    <source>
        <strain evidence="1">Adult_tree_wgs_1</strain>
        <tissue evidence="1">Leaves</tissue>
    </source>
</reference>
<comment type="caution">
    <text evidence="1">The sequence shown here is derived from an EMBL/GenBank/DDBJ whole genome shotgun (WGS) entry which is preliminary data.</text>
</comment>
<protein>
    <submittedName>
        <fullName evidence="1">Uncharacterized protein</fullName>
    </submittedName>
</protein>
<sequence length="75" mass="8743">MIYIPGHFYTPFLSEAICCRLILWSAHQISAADENASTGIFQDLVVKAWRWLWFSLVVKTICIELRQVLLVELKF</sequence>
<name>A0A834LTJ6_RHOSS</name>
<organism evidence="1 2">
    <name type="scientific">Rhododendron simsii</name>
    <name type="common">Sims's rhododendron</name>
    <dbReference type="NCBI Taxonomy" id="118357"/>
    <lineage>
        <taxon>Eukaryota</taxon>
        <taxon>Viridiplantae</taxon>
        <taxon>Streptophyta</taxon>
        <taxon>Embryophyta</taxon>
        <taxon>Tracheophyta</taxon>
        <taxon>Spermatophyta</taxon>
        <taxon>Magnoliopsida</taxon>
        <taxon>eudicotyledons</taxon>
        <taxon>Gunneridae</taxon>
        <taxon>Pentapetalae</taxon>
        <taxon>asterids</taxon>
        <taxon>Ericales</taxon>
        <taxon>Ericaceae</taxon>
        <taxon>Ericoideae</taxon>
        <taxon>Rhodoreae</taxon>
        <taxon>Rhododendron</taxon>
    </lineage>
</organism>
<gene>
    <name evidence="1" type="ORF">RHSIM_Rhsim03G0140600</name>
</gene>
<evidence type="ECO:0000313" key="1">
    <source>
        <dbReference type="EMBL" id="KAF7147644.1"/>
    </source>
</evidence>
<dbReference type="EMBL" id="WJXA01000003">
    <property type="protein sequence ID" value="KAF7147644.1"/>
    <property type="molecule type" value="Genomic_DNA"/>
</dbReference>
<evidence type="ECO:0000313" key="2">
    <source>
        <dbReference type="Proteomes" id="UP000626092"/>
    </source>
</evidence>
<accession>A0A834LTJ6</accession>
<keyword evidence="2" id="KW-1185">Reference proteome</keyword>